<evidence type="ECO:0000313" key="1">
    <source>
        <dbReference type="EMBL" id="GFS36261.1"/>
    </source>
</evidence>
<gene>
    <name evidence="1" type="ORF">NPIL_76411</name>
</gene>
<sequence length="38" mass="4470">MVTRDIEQKNSEMGDLDLVLLIHLEEEQSSKNKNNRLE</sequence>
<accession>A0A8X6I944</accession>
<dbReference type="EMBL" id="BMAW01088728">
    <property type="protein sequence ID" value="GFS36261.1"/>
    <property type="molecule type" value="Genomic_DNA"/>
</dbReference>
<dbReference type="AlphaFoldDB" id="A0A8X6I944"/>
<reference evidence="1" key="1">
    <citation type="submission" date="2020-08" db="EMBL/GenBank/DDBJ databases">
        <title>Multicomponent nature underlies the extraordinary mechanical properties of spider dragline silk.</title>
        <authorList>
            <person name="Kono N."/>
            <person name="Nakamura H."/>
            <person name="Mori M."/>
            <person name="Yoshida Y."/>
            <person name="Ohtoshi R."/>
            <person name="Malay A.D."/>
            <person name="Moran D.A.P."/>
            <person name="Tomita M."/>
            <person name="Numata K."/>
            <person name="Arakawa K."/>
        </authorList>
    </citation>
    <scope>NUCLEOTIDE SEQUENCE</scope>
</reference>
<name>A0A8X6I944_NEPPI</name>
<dbReference type="Proteomes" id="UP000887013">
    <property type="component" value="Unassembled WGS sequence"/>
</dbReference>
<evidence type="ECO:0000313" key="2">
    <source>
        <dbReference type="Proteomes" id="UP000887013"/>
    </source>
</evidence>
<comment type="caution">
    <text evidence="1">The sequence shown here is derived from an EMBL/GenBank/DDBJ whole genome shotgun (WGS) entry which is preliminary data.</text>
</comment>
<feature type="non-terminal residue" evidence="1">
    <location>
        <position position="38"/>
    </location>
</feature>
<keyword evidence="2" id="KW-1185">Reference proteome</keyword>
<organism evidence="1 2">
    <name type="scientific">Nephila pilipes</name>
    <name type="common">Giant wood spider</name>
    <name type="synonym">Nephila maculata</name>
    <dbReference type="NCBI Taxonomy" id="299642"/>
    <lineage>
        <taxon>Eukaryota</taxon>
        <taxon>Metazoa</taxon>
        <taxon>Ecdysozoa</taxon>
        <taxon>Arthropoda</taxon>
        <taxon>Chelicerata</taxon>
        <taxon>Arachnida</taxon>
        <taxon>Araneae</taxon>
        <taxon>Araneomorphae</taxon>
        <taxon>Entelegynae</taxon>
        <taxon>Araneoidea</taxon>
        <taxon>Nephilidae</taxon>
        <taxon>Nephila</taxon>
    </lineage>
</organism>
<proteinExistence type="predicted"/>
<protein>
    <submittedName>
        <fullName evidence="1">Uncharacterized protein</fullName>
    </submittedName>
</protein>